<name>A0A3A9K0U6_9BACI</name>
<proteinExistence type="predicted"/>
<comment type="caution">
    <text evidence="1">The sequence shown here is derived from an EMBL/GenBank/DDBJ whole genome shotgun (WGS) entry which is preliminary data.</text>
</comment>
<organism evidence="1 2">
    <name type="scientific">Salipaludibacillus neizhouensis</name>
    <dbReference type="NCBI Taxonomy" id="885475"/>
    <lineage>
        <taxon>Bacteria</taxon>
        <taxon>Bacillati</taxon>
        <taxon>Bacillota</taxon>
        <taxon>Bacilli</taxon>
        <taxon>Bacillales</taxon>
        <taxon>Bacillaceae</taxon>
    </lineage>
</organism>
<dbReference type="Proteomes" id="UP000281498">
    <property type="component" value="Unassembled WGS sequence"/>
</dbReference>
<evidence type="ECO:0000313" key="2">
    <source>
        <dbReference type="Proteomes" id="UP000281498"/>
    </source>
</evidence>
<keyword evidence="2" id="KW-1185">Reference proteome</keyword>
<dbReference type="EMBL" id="PDOE01000005">
    <property type="protein sequence ID" value="RKL66724.1"/>
    <property type="molecule type" value="Genomic_DNA"/>
</dbReference>
<evidence type="ECO:0000313" key="1">
    <source>
        <dbReference type="EMBL" id="RKL66724.1"/>
    </source>
</evidence>
<dbReference type="RefSeq" id="WP_110934856.1">
    <property type="nucleotide sequence ID" value="NZ_KZ614146.1"/>
</dbReference>
<reference evidence="1 2" key="1">
    <citation type="submission" date="2017-10" db="EMBL/GenBank/DDBJ databases">
        <title>Bacillus sp. nov., a halophilic bacterium isolated from a Keqin Lake.</title>
        <authorList>
            <person name="Wang H."/>
        </authorList>
    </citation>
    <scope>NUCLEOTIDE SEQUENCE [LARGE SCALE GENOMIC DNA]</scope>
    <source>
        <strain evidence="1 2">KCTC 13187</strain>
    </source>
</reference>
<accession>A0A3A9K0U6</accession>
<dbReference type="OrthoDB" id="2989999at2"/>
<protein>
    <recommendedName>
        <fullName evidence="3">Radical SAM protein</fullName>
    </recommendedName>
</protein>
<sequence>MNVEFTFNTRLGINLPDLNKKWEDLDITAQGDILAKWEQYRGNIPDRIKDIEMQINDLQDQLYRESNFTRSCELNSDIAELASIINDLWIWYRTGDEVQVSHF</sequence>
<gene>
    <name evidence="1" type="ORF">CR203_12855</name>
</gene>
<dbReference type="AlphaFoldDB" id="A0A3A9K0U6"/>
<evidence type="ECO:0008006" key="3">
    <source>
        <dbReference type="Google" id="ProtNLM"/>
    </source>
</evidence>